<reference evidence="5 8" key="1">
    <citation type="submission" date="2017-10" db="EMBL/GenBank/DDBJ databases">
        <title>Phenotypic and genomic properties of facultatively anaerobic sulfur-reducing natronoarchaea from hypersaline soda lakes.</title>
        <authorList>
            <person name="Sorokin D.Y."/>
            <person name="Kublanov I.V."/>
            <person name="Roman P."/>
            <person name="Sinninghe Damste J.S."/>
            <person name="Golyshin P.N."/>
            <person name="Rojo D."/>
            <person name="Ciordia S."/>
            <person name="Mena Md.C."/>
            <person name="Ferrer M."/>
            <person name="Messina E."/>
            <person name="Smedile F."/>
            <person name="La Spada G."/>
            <person name="La Cono V."/>
            <person name="Yakimov M.M."/>
        </authorList>
    </citation>
    <scope>NUCLEOTIDE SEQUENCE [LARGE SCALE GENOMIC DNA]</scope>
    <source>
        <strain evidence="5 8">AArc1</strain>
        <plasmid evidence="8">paarc1-02</plasmid>
        <plasmid evidence="5">pAArc1-02</plasmid>
    </source>
</reference>
<evidence type="ECO:0000256" key="3">
    <source>
        <dbReference type="ARBA" id="ARBA00022750"/>
    </source>
</evidence>
<gene>
    <name evidence="5" type="ORF">AArc1_5122</name>
    <name evidence="6" type="ORF">AArcMg_4183</name>
</gene>
<dbReference type="Proteomes" id="UP000258613">
    <property type="component" value="Plasmid pAArc-Mg-01"/>
</dbReference>
<proteinExistence type="inferred from homology"/>
<dbReference type="EMBL" id="CP024046">
    <property type="protein sequence ID" value="AXR76323.1"/>
    <property type="molecule type" value="Genomic_DNA"/>
</dbReference>
<evidence type="ECO:0000256" key="4">
    <source>
        <dbReference type="ARBA" id="ARBA00022801"/>
    </source>
</evidence>
<geneLocation type="plasmid" evidence="6">
    <name>pAArc-Mg-01</name>
</geneLocation>
<dbReference type="Gene3D" id="3.40.50.1450">
    <property type="entry name" value="HybD-like"/>
    <property type="match status" value="1"/>
</dbReference>
<geneLocation type="plasmid" evidence="5">
    <name>pAArc1-02</name>
</geneLocation>
<accession>A0A346P9X8</accession>
<dbReference type="AlphaFoldDB" id="A0A346P9X8"/>
<name>A0A346P9X8_9EURY</name>
<dbReference type="InterPro" id="IPR000671">
    <property type="entry name" value="Peptidase_A31"/>
</dbReference>
<dbReference type="PANTHER" id="PTHR30302">
    <property type="entry name" value="HYDROGENASE 1 MATURATION PROTEASE"/>
    <property type="match status" value="1"/>
</dbReference>
<keyword evidence="3" id="KW-0064">Aspartyl protease</keyword>
<dbReference type="InterPro" id="IPR023430">
    <property type="entry name" value="Pept_HybD-like_dom_sf"/>
</dbReference>
<keyword evidence="7" id="KW-1185">Reference proteome</keyword>
<keyword evidence="4" id="KW-0378">Hydrolase</keyword>
<dbReference type="EMBL" id="CP027032">
    <property type="protein sequence ID" value="AXR80008.1"/>
    <property type="molecule type" value="Genomic_DNA"/>
</dbReference>
<evidence type="ECO:0000256" key="2">
    <source>
        <dbReference type="ARBA" id="ARBA00022670"/>
    </source>
</evidence>
<geneLocation type="plasmid" evidence="7">
    <name>paarc-mg-01</name>
</geneLocation>
<dbReference type="GO" id="GO:0016485">
    <property type="term" value="P:protein processing"/>
    <property type="evidence" value="ECO:0007669"/>
    <property type="project" value="TreeGrafter"/>
</dbReference>
<dbReference type="Pfam" id="PF01750">
    <property type="entry name" value="HycI"/>
    <property type="match status" value="1"/>
</dbReference>
<dbReference type="KEGG" id="nan:AArc1_5122"/>
<geneLocation type="plasmid" evidence="8">
    <name>paarc1-02</name>
</geneLocation>
<evidence type="ECO:0000313" key="8">
    <source>
        <dbReference type="Proteomes" id="UP000258707"/>
    </source>
</evidence>
<dbReference type="PRINTS" id="PR00446">
    <property type="entry name" value="HYDRGNUPTAKE"/>
</dbReference>
<evidence type="ECO:0000313" key="7">
    <source>
        <dbReference type="Proteomes" id="UP000258613"/>
    </source>
</evidence>
<evidence type="ECO:0000313" key="6">
    <source>
        <dbReference type="EMBL" id="AXR80008.1"/>
    </source>
</evidence>
<evidence type="ECO:0000313" key="5">
    <source>
        <dbReference type="EMBL" id="AXR76323.1"/>
    </source>
</evidence>
<dbReference type="RefSeq" id="WP_117362506.1">
    <property type="nucleotide sequence ID" value="NZ_CP024046.1"/>
</dbReference>
<dbReference type="GO" id="GO:0008047">
    <property type="term" value="F:enzyme activator activity"/>
    <property type="evidence" value="ECO:0007669"/>
    <property type="project" value="InterPro"/>
</dbReference>
<protein>
    <submittedName>
        <fullName evidence="5 6">Hydrogenase maturation protease</fullName>
    </submittedName>
</protein>
<organism evidence="5 8">
    <name type="scientific">Natrarchaeobaculum sulfurireducens</name>
    <dbReference type="NCBI Taxonomy" id="2044521"/>
    <lineage>
        <taxon>Archaea</taxon>
        <taxon>Methanobacteriati</taxon>
        <taxon>Methanobacteriota</taxon>
        <taxon>Stenosarchaea group</taxon>
        <taxon>Halobacteria</taxon>
        <taxon>Halobacteriales</taxon>
        <taxon>Natrialbaceae</taxon>
        <taxon>Natrarchaeobaculum</taxon>
    </lineage>
</organism>
<sequence>MTEEPHRSNDAADHGPTGELAIVGIGNELVTDDGVGPRLVAAMDSLPEMPPPGVRLVNAGTTGFLALEAMSGCERAIVVDAIETGADPGTVHQYRCREGGFEGPIPDMTMHDVSFTEALCFARDVYELPDDVLILGVEPGSLQTGFGLSEPVELAIPKLIEMIVATDPRLDPVHLEGAGEETLEREVMDA</sequence>
<dbReference type="KEGG" id="nag:AArcMg_4183"/>
<reference evidence="6 7" key="2">
    <citation type="submission" date="2018-02" db="EMBL/GenBank/DDBJ databases">
        <title>Phenotypic and genomic properties of facultatively anaerobic sulfur-reducing natronoarchaea from hypersaline soda lakes.</title>
        <authorList>
            <person name="Sorokin D.Y."/>
            <person name="Kublanov I.V."/>
            <person name="Roman P."/>
            <person name="Sinninghe Damste J.S."/>
            <person name="Golyshin P.N."/>
            <person name="Rojo D."/>
            <person name="Ciordia S."/>
            <person name="Mena M.D.C."/>
            <person name="Ferrer M."/>
            <person name="Messina E."/>
            <person name="Smedile F."/>
            <person name="La Spada G."/>
            <person name="La Cono V."/>
            <person name="Yakimov M.M."/>
        </authorList>
    </citation>
    <scope>NUCLEOTIDE SEQUENCE [LARGE SCALE GENOMIC DNA]</scope>
    <source>
        <strain evidence="6 7">AArc-Mg</strain>
        <plasmid evidence="7">paarc-mg-01</plasmid>
        <plasmid evidence="6">pAArc-Mg-01</plasmid>
    </source>
</reference>
<dbReference type="NCBIfam" id="TIGR00072">
    <property type="entry name" value="hydrog_prot"/>
    <property type="match status" value="1"/>
</dbReference>
<dbReference type="PANTHER" id="PTHR30302:SF1">
    <property type="entry name" value="HYDROGENASE 2 MATURATION PROTEASE"/>
    <property type="match status" value="1"/>
</dbReference>
<dbReference type="GeneID" id="37640464"/>
<dbReference type="OrthoDB" id="85598at2157"/>
<keyword evidence="2 5" id="KW-0645">Protease</keyword>
<comment type="similarity">
    <text evidence="1">Belongs to the peptidase A31 family.</text>
</comment>
<evidence type="ECO:0000256" key="1">
    <source>
        <dbReference type="ARBA" id="ARBA00006814"/>
    </source>
</evidence>
<keyword evidence="5" id="KW-0614">Plasmid</keyword>
<dbReference type="CDD" id="cd00518">
    <property type="entry name" value="H2MP"/>
    <property type="match status" value="1"/>
</dbReference>
<accession>A0A346PKG3</accession>
<dbReference type="GO" id="GO:0004190">
    <property type="term" value="F:aspartic-type endopeptidase activity"/>
    <property type="evidence" value="ECO:0007669"/>
    <property type="project" value="UniProtKB-KW"/>
</dbReference>
<dbReference type="SUPFAM" id="SSF53163">
    <property type="entry name" value="HybD-like"/>
    <property type="match status" value="1"/>
</dbReference>
<dbReference type="Proteomes" id="UP000258707">
    <property type="component" value="Plasmid pAArc1-02"/>
</dbReference>